<dbReference type="GO" id="GO:0008270">
    <property type="term" value="F:zinc ion binding"/>
    <property type="evidence" value="ECO:0007669"/>
    <property type="project" value="InterPro"/>
</dbReference>
<reference evidence="11" key="1">
    <citation type="submission" date="2019-08" db="EMBL/GenBank/DDBJ databases">
        <authorList>
            <person name="Kucharzyk K."/>
            <person name="Murdoch R.W."/>
            <person name="Higgins S."/>
            <person name="Loffler F."/>
        </authorList>
    </citation>
    <scope>NUCLEOTIDE SEQUENCE</scope>
</reference>
<dbReference type="NCBIfam" id="TIGR00649">
    <property type="entry name" value="MG423"/>
    <property type="match status" value="1"/>
</dbReference>
<dbReference type="PANTHER" id="PTHR43694:SF1">
    <property type="entry name" value="RIBONUCLEASE J"/>
    <property type="match status" value="1"/>
</dbReference>
<keyword evidence="6" id="KW-0862">Zinc</keyword>
<keyword evidence="7" id="KW-0269">Exonuclease</keyword>
<keyword evidence="5 11" id="KW-0378">Hydrolase</keyword>
<feature type="region of interest" description="Disordered" evidence="9">
    <location>
        <begin position="1"/>
        <end position="102"/>
    </location>
</feature>
<gene>
    <name evidence="11" type="primary">rnjA_16</name>
    <name evidence="11" type="ORF">SDC9_80967</name>
</gene>
<dbReference type="CDD" id="cd07714">
    <property type="entry name" value="RNaseJ_MBL-fold"/>
    <property type="match status" value="1"/>
</dbReference>
<evidence type="ECO:0000256" key="4">
    <source>
        <dbReference type="ARBA" id="ARBA00022759"/>
    </source>
</evidence>
<dbReference type="InterPro" id="IPR036866">
    <property type="entry name" value="RibonucZ/Hydroxyglut_hydro"/>
</dbReference>
<accession>A0A644Z8U6</accession>
<evidence type="ECO:0000256" key="7">
    <source>
        <dbReference type="ARBA" id="ARBA00022839"/>
    </source>
</evidence>
<organism evidence="11">
    <name type="scientific">bioreactor metagenome</name>
    <dbReference type="NCBI Taxonomy" id="1076179"/>
    <lineage>
        <taxon>unclassified sequences</taxon>
        <taxon>metagenomes</taxon>
        <taxon>ecological metagenomes</taxon>
    </lineage>
</organism>
<evidence type="ECO:0000256" key="6">
    <source>
        <dbReference type="ARBA" id="ARBA00022833"/>
    </source>
</evidence>
<dbReference type="InterPro" id="IPR004613">
    <property type="entry name" value="RNase_J"/>
</dbReference>
<dbReference type="EMBL" id="VSSQ01006957">
    <property type="protein sequence ID" value="MPM34384.1"/>
    <property type="molecule type" value="Genomic_DNA"/>
</dbReference>
<dbReference type="Pfam" id="PF07521">
    <property type="entry name" value="RMMBL"/>
    <property type="match status" value="1"/>
</dbReference>
<dbReference type="PANTHER" id="PTHR43694">
    <property type="entry name" value="RIBONUCLEASE J"/>
    <property type="match status" value="1"/>
</dbReference>
<dbReference type="SUPFAM" id="SSF56281">
    <property type="entry name" value="Metallo-hydrolase/oxidoreductase"/>
    <property type="match status" value="1"/>
</dbReference>
<feature type="compositionally biased region" description="Polar residues" evidence="9">
    <location>
        <begin position="50"/>
        <end position="59"/>
    </location>
</feature>
<comment type="caution">
    <text evidence="11">The sequence shown here is derived from an EMBL/GenBank/DDBJ whole genome shotgun (WGS) entry which is preliminary data.</text>
</comment>
<evidence type="ECO:0000256" key="1">
    <source>
        <dbReference type="ARBA" id="ARBA00022490"/>
    </source>
</evidence>
<feature type="compositionally biased region" description="Basic residues" evidence="9">
    <location>
        <begin position="10"/>
        <end position="20"/>
    </location>
</feature>
<name>A0A644Z8U6_9ZZZZ</name>
<dbReference type="GO" id="GO:0006396">
    <property type="term" value="P:RNA processing"/>
    <property type="evidence" value="ECO:0007669"/>
    <property type="project" value="InterPro"/>
</dbReference>
<evidence type="ECO:0000256" key="8">
    <source>
        <dbReference type="ARBA" id="ARBA00022884"/>
    </source>
</evidence>
<dbReference type="GO" id="GO:0004534">
    <property type="term" value="F:5'-3' RNA exonuclease activity"/>
    <property type="evidence" value="ECO:0007669"/>
    <property type="project" value="InterPro"/>
</dbReference>
<dbReference type="GO" id="GO:0004521">
    <property type="term" value="F:RNA endonuclease activity"/>
    <property type="evidence" value="ECO:0007669"/>
    <property type="project" value="InterPro"/>
</dbReference>
<evidence type="ECO:0000259" key="10">
    <source>
        <dbReference type="SMART" id="SM00849"/>
    </source>
</evidence>
<dbReference type="GO" id="GO:0003723">
    <property type="term" value="F:RNA binding"/>
    <property type="evidence" value="ECO:0007669"/>
    <property type="project" value="UniProtKB-KW"/>
</dbReference>
<keyword evidence="8" id="KW-0694">RNA-binding</keyword>
<dbReference type="Gene3D" id="3.40.50.10710">
    <property type="entry name" value="Metallo-hydrolase/oxidoreductase"/>
    <property type="match status" value="1"/>
</dbReference>
<dbReference type="SMART" id="SM00849">
    <property type="entry name" value="Lactamase_B"/>
    <property type="match status" value="1"/>
</dbReference>
<feature type="domain" description="Metallo-beta-lactamase" evidence="10">
    <location>
        <begin position="122"/>
        <end position="317"/>
    </location>
</feature>
<evidence type="ECO:0000313" key="11">
    <source>
        <dbReference type="EMBL" id="MPM34384.1"/>
    </source>
</evidence>
<dbReference type="InterPro" id="IPR055132">
    <property type="entry name" value="RNase_J_b_CASP"/>
</dbReference>
<dbReference type="InterPro" id="IPR042173">
    <property type="entry name" value="RNase_J_2"/>
</dbReference>
<dbReference type="EC" id="3.1.-.-" evidence="11"/>
<keyword evidence="1" id="KW-0963">Cytoplasm</keyword>
<keyword evidence="2" id="KW-0540">Nuclease</keyword>
<dbReference type="InterPro" id="IPR011108">
    <property type="entry name" value="RMMBL"/>
</dbReference>
<keyword evidence="4" id="KW-0255">Endonuclease</keyword>
<dbReference type="HAMAP" id="MF_01491">
    <property type="entry name" value="RNase_J_bact"/>
    <property type="match status" value="1"/>
</dbReference>
<proteinExistence type="inferred from homology"/>
<dbReference type="Gene3D" id="3.60.15.10">
    <property type="entry name" value="Ribonuclease Z/Hydroxyacylglutathione hydrolase-like"/>
    <property type="match status" value="1"/>
</dbReference>
<protein>
    <submittedName>
        <fullName evidence="11">Ribonuclease J1</fullName>
        <ecNumber evidence="11">3.1.-.-</ecNumber>
    </submittedName>
</protein>
<evidence type="ECO:0000256" key="5">
    <source>
        <dbReference type="ARBA" id="ARBA00022801"/>
    </source>
</evidence>
<keyword evidence="3" id="KW-0479">Metal-binding</keyword>
<evidence type="ECO:0000256" key="2">
    <source>
        <dbReference type="ARBA" id="ARBA00022722"/>
    </source>
</evidence>
<dbReference type="InterPro" id="IPR001279">
    <property type="entry name" value="Metallo-B-lactamas"/>
</dbReference>
<evidence type="ECO:0000256" key="3">
    <source>
        <dbReference type="ARBA" id="ARBA00022723"/>
    </source>
</evidence>
<dbReference type="AlphaFoldDB" id="A0A644Z8U6"/>
<dbReference type="Pfam" id="PF22505">
    <property type="entry name" value="RNase_J_b_CASP"/>
    <property type="match status" value="1"/>
</dbReference>
<evidence type="ECO:0000256" key="9">
    <source>
        <dbReference type="SAM" id="MobiDB-lite"/>
    </source>
</evidence>
<sequence>MNKDKENKSHAPRRSSRRTSPHPGEVMPSMFEKGKGQVPVQQGQSGKVQNSGKPPKSQTQQGGKNQNRGDQGRGQQQRRSSGKKPDLAPRAPQNVLKHTPAMKPDEGAVVRIVSLGGLNEVGKNITVIECGDDMIVVDCGIAFPDDSMPGVDLVLPDFTYLVKNADRVRAIVVTHGHEDHTGGLPYLLKQMNVPIYATRLTCGLIKNKLEEHKLTATTQLYRIEYGDVLTFGCMKVEVIRSNHSIPDACALCIETPAGRLIFTGDFKIDCTPIDGEMIDLTRLGELGRQGVLALLSDSTNAERPGHTKSERVVGVTLNRLFASTEKRIIVTTFASNIHRVKQIMDAAAKYGRKVAISGRSMVNNVNAAIELGVIQVDEALLVDIANIKNYEPKQLVIVTTGSQGEPMSALYRMAFADHRNVEIGPDDLVIISASPIPGNEKTVSKVINELSKRGATVITSKQEEVHVSGHASQEEHKMMLALVKPRFFIPMHGEYAHLKAHADTARAMGITSDRIIISDIGKVIELTASSCRLDGTVPSGKVLIDGLGVGDVGNVVLRDRRHLAADGLVVAIASIDAGTGEIVAGPDIVSRGFVYVREADDLMDGARTLLREAMERELTDGVREWNAVKSAMKDALSGYIYQKTGRNPMILPVIMEV</sequence>
<dbReference type="Pfam" id="PF00753">
    <property type="entry name" value="Lactamase_B"/>
    <property type="match status" value="1"/>
</dbReference>
<dbReference type="Gene3D" id="3.10.20.580">
    <property type="match status" value="1"/>
</dbReference>
<dbReference type="InterPro" id="IPR030854">
    <property type="entry name" value="RNase_J_bac"/>
</dbReference>
<feature type="compositionally biased region" description="Low complexity" evidence="9">
    <location>
        <begin position="60"/>
        <end position="79"/>
    </location>
</feature>
<dbReference type="PROSITE" id="PS01292">
    <property type="entry name" value="UPF0036"/>
    <property type="match status" value="1"/>
</dbReference>
<dbReference type="InterPro" id="IPR041636">
    <property type="entry name" value="RNase_J_C"/>
</dbReference>
<feature type="compositionally biased region" description="Low complexity" evidence="9">
    <location>
        <begin position="36"/>
        <end position="49"/>
    </location>
</feature>
<dbReference type="InterPro" id="IPR001587">
    <property type="entry name" value="RNase_J_CS"/>
</dbReference>
<dbReference type="Pfam" id="PF17770">
    <property type="entry name" value="RNase_J_C"/>
    <property type="match status" value="1"/>
</dbReference>